<feature type="chain" id="PRO_5017370911" evidence="1">
    <location>
        <begin position="21"/>
        <end position="163"/>
    </location>
</feature>
<dbReference type="PANTHER" id="PTHR21530">
    <property type="entry name" value="PHEROMONE SHUTDOWN PROTEIN"/>
    <property type="match status" value="1"/>
</dbReference>
<organism evidence="2 3">
    <name type="scientific">Trifolium medium</name>
    <dbReference type="NCBI Taxonomy" id="97028"/>
    <lineage>
        <taxon>Eukaryota</taxon>
        <taxon>Viridiplantae</taxon>
        <taxon>Streptophyta</taxon>
        <taxon>Embryophyta</taxon>
        <taxon>Tracheophyta</taxon>
        <taxon>Spermatophyta</taxon>
        <taxon>Magnoliopsida</taxon>
        <taxon>eudicotyledons</taxon>
        <taxon>Gunneridae</taxon>
        <taxon>Pentapetalae</taxon>
        <taxon>rosids</taxon>
        <taxon>fabids</taxon>
        <taxon>Fabales</taxon>
        <taxon>Fabaceae</taxon>
        <taxon>Papilionoideae</taxon>
        <taxon>50 kb inversion clade</taxon>
        <taxon>NPAAA clade</taxon>
        <taxon>Hologalegina</taxon>
        <taxon>IRL clade</taxon>
        <taxon>Trifolieae</taxon>
        <taxon>Trifolium</taxon>
    </lineage>
</organism>
<dbReference type="PANTHER" id="PTHR21530:SF7">
    <property type="entry name" value="TRAB DOMAIN-CONTAINING PROTEIN"/>
    <property type="match status" value="1"/>
</dbReference>
<name>A0A392LW58_9FABA</name>
<keyword evidence="3" id="KW-1185">Reference proteome</keyword>
<accession>A0A392LW58</accession>
<dbReference type="EMBL" id="LXQA010000002">
    <property type="protein sequence ID" value="MCH79257.1"/>
    <property type="molecule type" value="Genomic_DNA"/>
</dbReference>
<dbReference type="InterPro" id="IPR046345">
    <property type="entry name" value="TraB_PrgY-like"/>
</dbReference>
<keyword evidence="1" id="KW-0732">Signal</keyword>
<dbReference type="Proteomes" id="UP000265520">
    <property type="component" value="Unassembled WGS sequence"/>
</dbReference>
<dbReference type="AlphaFoldDB" id="A0A392LW58"/>
<sequence length="163" mass="18423">MPFFLLLLLRAAAMSALVSAAASVHMGAWCALRILFNRGQTLVRESTRGVSKVHLLGVHHLSELSCQDASTLVKFLKPDVLFLEICPDRLGLLNDPRSEFRAAAVMARRVGVKKIVLGDQDIKITDDMYDKRAEEWRKMDPNISEDAVEDLVTREIYIMHRDM</sequence>
<proteinExistence type="predicted"/>
<evidence type="ECO:0000256" key="1">
    <source>
        <dbReference type="SAM" id="SignalP"/>
    </source>
</evidence>
<feature type="signal peptide" evidence="1">
    <location>
        <begin position="1"/>
        <end position="20"/>
    </location>
</feature>
<protein>
    <submittedName>
        <fullName evidence="2">Uncharacterized protein</fullName>
    </submittedName>
</protein>
<comment type="caution">
    <text evidence="2">The sequence shown here is derived from an EMBL/GenBank/DDBJ whole genome shotgun (WGS) entry which is preliminary data.</text>
</comment>
<reference evidence="2 3" key="1">
    <citation type="journal article" date="2018" name="Front. Plant Sci.">
        <title>Red Clover (Trifolium pratense) and Zigzag Clover (T. medium) - A Picture of Genomic Similarities and Differences.</title>
        <authorList>
            <person name="Dluhosova J."/>
            <person name="Istvanek J."/>
            <person name="Nedelnik J."/>
            <person name="Repkova J."/>
        </authorList>
    </citation>
    <scope>NUCLEOTIDE SEQUENCE [LARGE SCALE GENOMIC DNA]</scope>
    <source>
        <strain evidence="3">cv. 10/8</strain>
        <tissue evidence="2">Leaf</tissue>
    </source>
</reference>
<evidence type="ECO:0000313" key="3">
    <source>
        <dbReference type="Proteomes" id="UP000265520"/>
    </source>
</evidence>
<evidence type="ECO:0000313" key="2">
    <source>
        <dbReference type="EMBL" id="MCH79257.1"/>
    </source>
</evidence>
<gene>
    <name evidence="2" type="ORF">A2U01_0000003</name>
</gene>